<dbReference type="STRING" id="34508.A0A4U5P998"/>
<feature type="compositionally biased region" description="Acidic residues" evidence="1">
    <location>
        <begin position="1"/>
        <end position="13"/>
    </location>
</feature>
<feature type="region of interest" description="Disordered" evidence="1">
    <location>
        <begin position="540"/>
        <end position="613"/>
    </location>
</feature>
<keyword evidence="3" id="KW-1185">Reference proteome</keyword>
<feature type="compositionally biased region" description="Basic and acidic residues" evidence="1">
    <location>
        <begin position="776"/>
        <end position="802"/>
    </location>
</feature>
<gene>
    <name evidence="2" type="ORF">L596_007438</name>
</gene>
<feature type="compositionally biased region" description="Basic and acidic residues" evidence="1">
    <location>
        <begin position="553"/>
        <end position="576"/>
    </location>
</feature>
<sequence>MSSEEESVESEVEESPKEPLEETKKPEKKDEKSEGSEEESEEEEEDPAEEAKSGYDENKDDNGTGEKKILKIVVKRPLEDEEETEDSEEYTDEDEEYTGEDEDSYLELDTDSDMEYCINETFALPKSSVFPKGDLYPVSNSSRAQSPSDYDSDFDISFDFKDFRDSRNESRNIVSSSNLIAPPPIFTASVFYDGMDSDWDSAKDESASDYDEYCDSDEDYHGRKTFSVRPGSSGLGVYMSPTSFTSDEDYDGKHYHDTVVVGCTVKLVDKIANQDSDSEYTDSEYYDSEYDEDESEYYDDEDEEDEEEDEEVVEEYGSCNDEETEGEEEYASYDDEEEVEEVEDEADAAFDLSSVLKPLVTVEEMPIEEMEEEQMEEIDEEVAFDMAAEVNIAPSTEEGGLDHLREVTYTKDQLMETAEERAERLRIEEKAKSDRAISRTAKGVDEKAAKKLVPSHVVPSVAEEVHASAEEKDFGTQFETGNVQDLVFEQGESTVGVIPTFVRPSEEKTSLDRAEMFNERRPSTDFAKKAVIQPMKVEKVKVSQSTVKTAPTKIEKPVEEKKPEAEKKVEEKKPTEKTVGAAAPVEAKTELSKTATTTAAKTTAETAKEPAKTKVASLYEQKMAEKAQVEDKTAARKSVLNMKDDEKAKAEKKKEELAKQKARTSGAVSAMRDRFKDPPAEPEPIVYKRSSRLTPKDEEERPKRIWKPIVKPEVNDEFDKQMEELRAQMKSGSTKFQSQVRDLNKTVHQTADEAKRAAMEDKHKATISGVTDVFTKADGDYQKWKERREAEHLKDLEDQEKKKTAKPKKVAQPTAPAPTFASGPVAEPKRTVRKLATPKPTVDPVKEAKPDAAKPGQVAAAKTAMGVAPKVIPTQPAAAPTAAAGKPAVSATPTPAAAAKTAKQVEDRIENKSPTPSKVLTENNQVDRRPSGVAAKIKSKTMMEQEARQLKKYSRRKTEELMKFDEVPAAQENRKRKHQPHRRNRFTRNPNDIDVLLGWDKENTFEKMEAMFAKAANNKMAGHSSPKKKKLDHKKIWISDLQDIDKLYKSSELRDIQRSVEVC</sequence>
<feature type="compositionally biased region" description="Basic and acidic residues" evidence="1">
    <location>
        <begin position="694"/>
        <end position="703"/>
    </location>
</feature>
<feature type="region of interest" description="Disordered" evidence="1">
    <location>
        <begin position="273"/>
        <end position="350"/>
    </location>
</feature>
<feature type="compositionally biased region" description="Low complexity" evidence="1">
    <location>
        <begin position="883"/>
        <end position="902"/>
    </location>
</feature>
<comment type="caution">
    <text evidence="2">The sequence shown here is derived from an EMBL/GenBank/DDBJ whole genome shotgun (WGS) entry which is preliminary data.</text>
</comment>
<feature type="compositionally biased region" description="Low complexity" evidence="1">
    <location>
        <begin position="810"/>
        <end position="819"/>
    </location>
</feature>
<feature type="region of interest" description="Disordered" evidence="1">
    <location>
        <begin position="127"/>
        <end position="152"/>
    </location>
</feature>
<name>A0A4U5P998_STECR</name>
<feature type="compositionally biased region" description="Basic and acidic residues" evidence="1">
    <location>
        <begin position="625"/>
        <end position="634"/>
    </location>
</feature>
<feature type="compositionally biased region" description="Basic and acidic residues" evidence="1">
    <location>
        <begin position="956"/>
        <end position="966"/>
    </location>
</feature>
<feature type="region of interest" description="Disordered" evidence="1">
    <location>
        <begin position="1"/>
        <end position="111"/>
    </location>
</feature>
<proteinExistence type="predicted"/>
<dbReference type="Proteomes" id="UP000298663">
    <property type="component" value="Unassembled WGS sequence"/>
</dbReference>
<feature type="region of interest" description="Disordered" evidence="1">
    <location>
        <begin position="625"/>
        <end position="704"/>
    </location>
</feature>
<evidence type="ECO:0000313" key="2">
    <source>
        <dbReference type="EMBL" id="TKR92869.1"/>
    </source>
</evidence>
<feature type="compositionally biased region" description="Basic and acidic residues" evidence="1">
    <location>
        <begin position="642"/>
        <end position="659"/>
    </location>
</feature>
<evidence type="ECO:0000313" key="3">
    <source>
        <dbReference type="Proteomes" id="UP000298663"/>
    </source>
</evidence>
<feature type="compositionally biased region" description="Basic and acidic residues" evidence="1">
    <location>
        <begin position="14"/>
        <end position="35"/>
    </location>
</feature>
<accession>A0A4U5P998</accession>
<feature type="compositionally biased region" description="Acidic residues" evidence="1">
    <location>
        <begin position="276"/>
        <end position="348"/>
    </location>
</feature>
<dbReference type="OrthoDB" id="5874817at2759"/>
<reference evidence="2 3" key="2">
    <citation type="journal article" date="2019" name="G3 (Bethesda)">
        <title>Hybrid Assembly of the Genome of the Entomopathogenic Nematode Steinernema carpocapsae Identifies the X-Chromosome.</title>
        <authorList>
            <person name="Serra L."/>
            <person name="Macchietto M."/>
            <person name="Macias-Munoz A."/>
            <person name="McGill C.J."/>
            <person name="Rodriguez I.M."/>
            <person name="Rodriguez B."/>
            <person name="Murad R."/>
            <person name="Mortazavi A."/>
        </authorList>
    </citation>
    <scope>NUCLEOTIDE SEQUENCE [LARGE SCALE GENOMIC DNA]</scope>
    <source>
        <strain evidence="2 3">ALL</strain>
    </source>
</reference>
<feature type="compositionally biased region" description="Acidic residues" evidence="1">
    <location>
        <begin position="36"/>
        <end position="48"/>
    </location>
</feature>
<feature type="region of interest" description="Disordered" evidence="1">
    <location>
        <begin position="883"/>
        <end position="989"/>
    </location>
</feature>
<dbReference type="EMBL" id="AZBU02000002">
    <property type="protein sequence ID" value="TKR92869.1"/>
    <property type="molecule type" value="Genomic_DNA"/>
</dbReference>
<reference evidence="2 3" key="1">
    <citation type="journal article" date="2015" name="Genome Biol.">
        <title>Comparative genomics of Steinernema reveals deeply conserved gene regulatory networks.</title>
        <authorList>
            <person name="Dillman A.R."/>
            <person name="Macchietto M."/>
            <person name="Porter C.F."/>
            <person name="Rogers A."/>
            <person name="Williams B."/>
            <person name="Antoshechkin I."/>
            <person name="Lee M.M."/>
            <person name="Goodwin Z."/>
            <person name="Lu X."/>
            <person name="Lewis E.E."/>
            <person name="Goodrich-Blair H."/>
            <person name="Stock S.P."/>
            <person name="Adams B.J."/>
            <person name="Sternberg P.W."/>
            <person name="Mortazavi A."/>
        </authorList>
    </citation>
    <scope>NUCLEOTIDE SEQUENCE [LARGE SCALE GENOMIC DNA]</scope>
    <source>
        <strain evidence="2 3">ALL</strain>
    </source>
</reference>
<evidence type="ECO:0000256" key="1">
    <source>
        <dbReference type="SAM" id="MobiDB-lite"/>
    </source>
</evidence>
<feature type="compositionally biased region" description="Low complexity" evidence="1">
    <location>
        <begin position="592"/>
        <end position="605"/>
    </location>
</feature>
<dbReference type="AlphaFoldDB" id="A0A4U5P998"/>
<feature type="region of interest" description="Disordered" evidence="1">
    <location>
        <begin position="776"/>
        <end position="862"/>
    </location>
</feature>
<feature type="compositionally biased region" description="Polar residues" evidence="1">
    <location>
        <begin position="138"/>
        <end position="147"/>
    </location>
</feature>
<protein>
    <submittedName>
        <fullName evidence="2">Uncharacterized protein</fullName>
    </submittedName>
</protein>
<feature type="compositionally biased region" description="Basic and acidic residues" evidence="1">
    <location>
        <begin position="49"/>
        <end position="69"/>
    </location>
</feature>
<feature type="compositionally biased region" description="Basic residues" evidence="1">
    <location>
        <begin position="974"/>
        <end position="986"/>
    </location>
</feature>
<feature type="compositionally biased region" description="Acidic residues" evidence="1">
    <location>
        <begin position="79"/>
        <end position="111"/>
    </location>
</feature>
<organism evidence="2 3">
    <name type="scientific">Steinernema carpocapsae</name>
    <name type="common">Entomopathogenic nematode</name>
    <dbReference type="NCBI Taxonomy" id="34508"/>
    <lineage>
        <taxon>Eukaryota</taxon>
        <taxon>Metazoa</taxon>
        <taxon>Ecdysozoa</taxon>
        <taxon>Nematoda</taxon>
        <taxon>Chromadorea</taxon>
        <taxon>Rhabditida</taxon>
        <taxon>Tylenchina</taxon>
        <taxon>Panagrolaimomorpha</taxon>
        <taxon>Strongyloidoidea</taxon>
        <taxon>Steinernematidae</taxon>
        <taxon>Steinernema</taxon>
    </lineage>
</organism>
<feature type="compositionally biased region" description="Polar residues" evidence="1">
    <location>
        <begin position="912"/>
        <end position="924"/>
    </location>
</feature>